<dbReference type="InterPro" id="IPR026875">
    <property type="entry name" value="PHydrolase_assoc_dom"/>
</dbReference>
<dbReference type="PROSITE" id="PS51831">
    <property type="entry name" value="HD"/>
    <property type="match status" value="1"/>
</dbReference>
<accession>A0A844F5T3</accession>
<reference evidence="3 4" key="1">
    <citation type="submission" date="2019-08" db="EMBL/GenBank/DDBJ databases">
        <title>In-depth cultivation of the pig gut microbiome towards novel bacterial diversity and tailored functional studies.</title>
        <authorList>
            <person name="Wylensek D."/>
            <person name="Hitch T.C.A."/>
            <person name="Clavel T."/>
        </authorList>
    </citation>
    <scope>NUCLEOTIDE SEQUENCE [LARGE SCALE GENOMIC DNA]</scope>
    <source>
        <strain evidence="3 4">BL-389-WT-3D</strain>
    </source>
</reference>
<dbReference type="PANTHER" id="PTHR35795">
    <property type="entry name" value="SLR1885 PROTEIN"/>
    <property type="match status" value="1"/>
</dbReference>
<keyword evidence="1" id="KW-0378">Hydrolase</keyword>
<dbReference type="CDD" id="cd00077">
    <property type="entry name" value="HDc"/>
    <property type="match status" value="1"/>
</dbReference>
<feature type="domain" description="HD" evidence="2">
    <location>
        <begin position="73"/>
        <end position="217"/>
    </location>
</feature>
<dbReference type="InterPro" id="IPR006674">
    <property type="entry name" value="HD_domain"/>
</dbReference>
<name>A0A844F5T3_CLOSV</name>
<dbReference type="RefSeq" id="WP_154322007.1">
    <property type="nucleotide sequence ID" value="NZ_CP045695.1"/>
</dbReference>
<proteinExistence type="predicted"/>
<sequence length="411" mass="47919">MSKEKFKSVAATSKNVKWEQLISRQTELYSRKDEVRSPFARDYTRILHSLAYRRLKHKTQVFFNIDNDHICTRMEHVAHVESVSQTIAKNLGLNDELTKAIAIGHDLGHAPFGHQGETVISELSMKYFGEKFWHEKNGLRFVDDLELLEDNYKKSRNLDLTYAVRDGIIAHCGEVDENGLMPRDELIDLSEFKKPGQYQPVTWEGCVVKISDKIAYIGRDIEDAINLGFLDERTKNDLLRMARTHDEDVLNTTVIMHNLIIDICENSTPEKGICLSPRFLEQINSLKDFNYKHIYGHERLKPFKEYSKLVINQIFDVLMKTFDDKHSWIQIEEKKRYYPVLMNSFDKWLARYCSPEIVPEGKLLTISLNCENKKVYGNLDTEKIYARAILDFISGMTDRFAVKVFNELLTY</sequence>
<evidence type="ECO:0000313" key="3">
    <source>
        <dbReference type="EMBL" id="MSS41788.1"/>
    </source>
</evidence>
<evidence type="ECO:0000313" key="4">
    <source>
        <dbReference type="Proteomes" id="UP000462363"/>
    </source>
</evidence>
<dbReference type="Gene3D" id="1.10.3210.10">
    <property type="entry name" value="Hypothetical protein af1432"/>
    <property type="match status" value="1"/>
</dbReference>
<dbReference type="AlphaFoldDB" id="A0A844F5T3"/>
<protein>
    <submittedName>
        <fullName evidence="3">HD domain-containing protein</fullName>
    </submittedName>
</protein>
<dbReference type="EMBL" id="VUMB01000051">
    <property type="protein sequence ID" value="MSS41788.1"/>
    <property type="molecule type" value="Genomic_DNA"/>
</dbReference>
<comment type="caution">
    <text evidence="3">The sequence shown here is derived from an EMBL/GenBank/DDBJ whole genome shotgun (WGS) entry which is preliminary data.</text>
</comment>
<evidence type="ECO:0000259" key="2">
    <source>
        <dbReference type="PROSITE" id="PS51831"/>
    </source>
</evidence>
<dbReference type="Proteomes" id="UP000462363">
    <property type="component" value="Unassembled WGS sequence"/>
</dbReference>
<evidence type="ECO:0000256" key="1">
    <source>
        <dbReference type="ARBA" id="ARBA00022801"/>
    </source>
</evidence>
<gene>
    <name evidence="3" type="ORF">FYJ37_15990</name>
</gene>
<dbReference type="PANTHER" id="PTHR35795:SF1">
    <property type="entry name" value="BIS(5'-NUCLEOSYL)-TETRAPHOSPHATASE, SYMMETRICAL"/>
    <property type="match status" value="1"/>
</dbReference>
<organism evidence="3 4">
    <name type="scientific">Clostridium scindens (strain JCM 10418 / VPI 12708)</name>
    <dbReference type="NCBI Taxonomy" id="29347"/>
    <lineage>
        <taxon>Bacteria</taxon>
        <taxon>Bacillati</taxon>
        <taxon>Bacillota</taxon>
        <taxon>Clostridia</taxon>
        <taxon>Lachnospirales</taxon>
        <taxon>Lachnospiraceae</taxon>
    </lineage>
</organism>
<dbReference type="SUPFAM" id="SSF109604">
    <property type="entry name" value="HD-domain/PDEase-like"/>
    <property type="match status" value="1"/>
</dbReference>
<dbReference type="GO" id="GO:0016787">
    <property type="term" value="F:hydrolase activity"/>
    <property type="evidence" value="ECO:0007669"/>
    <property type="project" value="UniProtKB-KW"/>
</dbReference>
<dbReference type="Pfam" id="PF01966">
    <property type="entry name" value="HD"/>
    <property type="match status" value="1"/>
</dbReference>
<dbReference type="Pfam" id="PF13286">
    <property type="entry name" value="HD_assoc"/>
    <property type="match status" value="2"/>
</dbReference>
<dbReference type="InterPro" id="IPR003607">
    <property type="entry name" value="HD/PDEase_dom"/>
</dbReference>
<dbReference type="InterPro" id="IPR051094">
    <property type="entry name" value="Diverse_Catalytic_Enzymes"/>
</dbReference>